<evidence type="ECO:0000256" key="2">
    <source>
        <dbReference type="ARBA" id="ARBA00004236"/>
    </source>
</evidence>
<dbReference type="Pfam" id="PF00168">
    <property type="entry name" value="C2"/>
    <property type="match status" value="1"/>
</dbReference>
<keyword evidence="4" id="KW-1003">Cell membrane</keyword>
<sequence>MEGVIGVLKLTIKKGTNLAVRDWTRGTSDPYVIATLDHQKTKSKVVLGNCNPVWDDGLTMIIKDPKAPITLTVHDKDTFSDDDNMGVAYLDLSRYVECMEKRADFHDLPVGSKLETVEPDEHNNLVEESHIIWNKDAITQDMVLRLQNAETGVIEVQIEITPVENHRLILQEDHEIVDSGLTKTVDRSIDFEDLLF</sequence>
<dbReference type="PANTHER" id="PTHR45933:SF38">
    <property type="entry name" value="C2 DOMAIN-CONTAINING PROTEIN"/>
    <property type="match status" value="1"/>
</dbReference>
<evidence type="ECO:0000256" key="9">
    <source>
        <dbReference type="ARBA" id="ARBA00023136"/>
    </source>
</evidence>
<dbReference type="AlphaFoldDB" id="A0AAD8KMD6"/>
<evidence type="ECO:0000256" key="8">
    <source>
        <dbReference type="ARBA" id="ARBA00023121"/>
    </source>
</evidence>
<name>A0AAD8KMD6_TARER</name>
<dbReference type="GO" id="GO:0008289">
    <property type="term" value="F:lipid binding"/>
    <property type="evidence" value="ECO:0007669"/>
    <property type="project" value="UniProtKB-KW"/>
</dbReference>
<dbReference type="EMBL" id="JAUHHV010000005">
    <property type="protein sequence ID" value="KAK1425699.1"/>
    <property type="molecule type" value="Genomic_DNA"/>
</dbReference>
<evidence type="ECO:0000259" key="12">
    <source>
        <dbReference type="PROSITE" id="PS50004"/>
    </source>
</evidence>
<keyword evidence="14" id="KW-1185">Reference proteome</keyword>
<organism evidence="13 14">
    <name type="scientific">Tagetes erecta</name>
    <name type="common">African marigold</name>
    <dbReference type="NCBI Taxonomy" id="13708"/>
    <lineage>
        <taxon>Eukaryota</taxon>
        <taxon>Viridiplantae</taxon>
        <taxon>Streptophyta</taxon>
        <taxon>Embryophyta</taxon>
        <taxon>Tracheophyta</taxon>
        <taxon>Spermatophyta</taxon>
        <taxon>Magnoliopsida</taxon>
        <taxon>eudicotyledons</taxon>
        <taxon>Gunneridae</taxon>
        <taxon>Pentapetalae</taxon>
        <taxon>asterids</taxon>
        <taxon>campanulids</taxon>
        <taxon>Asterales</taxon>
        <taxon>Asteraceae</taxon>
        <taxon>Asteroideae</taxon>
        <taxon>Heliantheae alliance</taxon>
        <taxon>Tageteae</taxon>
        <taxon>Tagetes</taxon>
    </lineage>
</organism>
<keyword evidence="5" id="KW-0938">Abscisic acid signaling pathway</keyword>
<proteinExistence type="inferred from homology"/>
<evidence type="ECO:0000256" key="7">
    <source>
        <dbReference type="ARBA" id="ARBA00022837"/>
    </source>
</evidence>
<dbReference type="PROSITE" id="PS50004">
    <property type="entry name" value="C2"/>
    <property type="match status" value="1"/>
</dbReference>
<dbReference type="GO" id="GO:0009738">
    <property type="term" value="P:abscisic acid-activated signaling pathway"/>
    <property type="evidence" value="ECO:0007669"/>
    <property type="project" value="UniProtKB-KW"/>
</dbReference>
<dbReference type="Proteomes" id="UP001229421">
    <property type="component" value="Unassembled WGS sequence"/>
</dbReference>
<dbReference type="SUPFAM" id="SSF49562">
    <property type="entry name" value="C2 domain (Calcium/lipid-binding domain, CaLB)"/>
    <property type="match status" value="1"/>
</dbReference>
<evidence type="ECO:0000313" key="13">
    <source>
        <dbReference type="EMBL" id="KAK1425699.1"/>
    </source>
</evidence>
<dbReference type="InterPro" id="IPR000008">
    <property type="entry name" value="C2_dom"/>
</dbReference>
<evidence type="ECO:0000256" key="11">
    <source>
        <dbReference type="ARBA" id="ARBA00024037"/>
    </source>
</evidence>
<evidence type="ECO:0000256" key="6">
    <source>
        <dbReference type="ARBA" id="ARBA00022723"/>
    </source>
</evidence>
<evidence type="ECO:0000256" key="1">
    <source>
        <dbReference type="ARBA" id="ARBA00004123"/>
    </source>
</evidence>
<dbReference type="InterPro" id="IPR035892">
    <property type="entry name" value="C2_domain_sf"/>
</dbReference>
<comment type="similarity">
    <text evidence="11">Belongs to the plant CAR protein family.</text>
</comment>
<comment type="subcellular location">
    <subcellularLocation>
        <location evidence="2">Cell membrane</location>
    </subcellularLocation>
    <subcellularLocation>
        <location evidence="1">Nucleus</location>
    </subcellularLocation>
</comment>
<gene>
    <name evidence="13" type="ORF">QVD17_21054</name>
</gene>
<dbReference type="GO" id="GO:0005634">
    <property type="term" value="C:nucleus"/>
    <property type="evidence" value="ECO:0007669"/>
    <property type="project" value="UniProtKB-SubCell"/>
</dbReference>
<evidence type="ECO:0000313" key="14">
    <source>
        <dbReference type="Proteomes" id="UP001229421"/>
    </source>
</evidence>
<keyword evidence="8" id="KW-0446">Lipid-binding</keyword>
<dbReference type="SMART" id="SM00239">
    <property type="entry name" value="C2"/>
    <property type="match status" value="1"/>
</dbReference>
<feature type="domain" description="C2" evidence="12">
    <location>
        <begin position="1"/>
        <end position="106"/>
    </location>
</feature>
<keyword evidence="3" id="KW-0343">GTPase activation</keyword>
<evidence type="ECO:0000256" key="10">
    <source>
        <dbReference type="ARBA" id="ARBA00023242"/>
    </source>
</evidence>
<dbReference type="InterPro" id="IPR044562">
    <property type="entry name" value="CAR1-11"/>
</dbReference>
<dbReference type="GO" id="GO:0005096">
    <property type="term" value="F:GTPase activator activity"/>
    <property type="evidence" value="ECO:0007669"/>
    <property type="project" value="UniProtKB-KW"/>
</dbReference>
<dbReference type="Gene3D" id="2.60.40.150">
    <property type="entry name" value="C2 domain"/>
    <property type="match status" value="1"/>
</dbReference>
<comment type="caution">
    <text evidence="13">The sequence shown here is derived from an EMBL/GenBank/DDBJ whole genome shotgun (WGS) entry which is preliminary data.</text>
</comment>
<evidence type="ECO:0000256" key="4">
    <source>
        <dbReference type="ARBA" id="ARBA00022475"/>
    </source>
</evidence>
<keyword evidence="6" id="KW-0479">Metal-binding</keyword>
<reference evidence="13" key="1">
    <citation type="journal article" date="2023" name="bioRxiv">
        <title>Improved chromosome-level genome assembly for marigold (Tagetes erecta).</title>
        <authorList>
            <person name="Jiang F."/>
            <person name="Yuan L."/>
            <person name="Wang S."/>
            <person name="Wang H."/>
            <person name="Xu D."/>
            <person name="Wang A."/>
            <person name="Fan W."/>
        </authorList>
    </citation>
    <scope>NUCLEOTIDE SEQUENCE</scope>
    <source>
        <strain evidence="13">WSJ</strain>
        <tissue evidence="13">Leaf</tissue>
    </source>
</reference>
<keyword evidence="9" id="KW-0472">Membrane</keyword>
<dbReference type="PANTHER" id="PTHR45933">
    <property type="entry name" value="PROTEIN C2-DOMAIN ABA-RELATED 4"/>
    <property type="match status" value="1"/>
</dbReference>
<evidence type="ECO:0000256" key="5">
    <source>
        <dbReference type="ARBA" id="ARBA00022682"/>
    </source>
</evidence>
<accession>A0AAD8KMD6</accession>
<dbReference type="GO" id="GO:0005886">
    <property type="term" value="C:plasma membrane"/>
    <property type="evidence" value="ECO:0007669"/>
    <property type="project" value="UniProtKB-SubCell"/>
</dbReference>
<evidence type="ECO:0000256" key="3">
    <source>
        <dbReference type="ARBA" id="ARBA00022468"/>
    </source>
</evidence>
<keyword evidence="7" id="KW-0106">Calcium</keyword>
<keyword evidence="10" id="KW-0539">Nucleus</keyword>
<protein>
    <recommendedName>
        <fullName evidence="12">C2 domain-containing protein</fullName>
    </recommendedName>
</protein>
<dbReference type="GO" id="GO:0046872">
    <property type="term" value="F:metal ion binding"/>
    <property type="evidence" value="ECO:0007669"/>
    <property type="project" value="UniProtKB-KW"/>
</dbReference>